<dbReference type="CDD" id="cd00064">
    <property type="entry name" value="FU"/>
    <property type="match status" value="1"/>
</dbReference>
<dbReference type="AlphaFoldDB" id="A0A058Z0C8"/>
<keyword evidence="7" id="KW-1185">Reference proteome</keyword>
<sequence>MGLCHSEHELPPHYQIFGVSPLSQCASTSCRSCPGDPFACEYCSTYMLPGKTCAAEGLGYPLGCRKFSPHVQRQCSICDPGYYLTLDRQCVLLCPYGNTICGQHCLPSTLIPPGFSCPHWPMAMFTPPHPGMGPDPTGPDPAEHLNCSAGRCFACHPSCGKCAGPRESDCVTCANNNHVVVPYQEIFVPMAPKTSGYSIGTCQERCPAGHVRMTPGGANGPGRCIKCPNNCLECDPANPARCTRCHMGTFMMPDGSCGRTCPMIGHTYVAEGGRCEPCSADCGTCVTGHPHLCLSCARPDMYVWRGRCVSTCPDGFFPHMQTRQCRPCPLGCNLCANSQWCARCDPDFVLQNGQCMQICSAPNHFYDHQSNSCQPCSPNCKGCWRSADNCIACPTGRMFLKNGHHGSCHVTCPAGSHPDSPTTCDTCWSDNCLSCPDLKHCTKCADGFYLTPKKQCVAKCPTSYFEKHSTGECVRCASTCMNCDGSALTTHCTSCPNGNVLLIRSADTNKGECLVGCPPMVATIGTVRWHDHCLVCPANCAACRVVTGPGGHPAHLGQNGLPVPQCTSCKMGYTLHNGTCI</sequence>
<evidence type="ECO:0000256" key="2">
    <source>
        <dbReference type="ARBA" id="ARBA00022525"/>
    </source>
</evidence>
<dbReference type="GO" id="GO:0005576">
    <property type="term" value="C:extracellular region"/>
    <property type="evidence" value="ECO:0007669"/>
    <property type="project" value="UniProtKB-SubCell"/>
</dbReference>
<dbReference type="OrthoDB" id="300641at2759"/>
<dbReference type="PANTHER" id="PTHR15332">
    <property type="entry name" value="PROPROTEIN CONVERTASE SUBTILISIN_KEXIN TYPE 5-LIKE"/>
    <property type="match status" value="1"/>
</dbReference>
<name>A0A058Z0C8_FONAL</name>
<dbReference type="EMBL" id="KB932214">
    <property type="protein sequence ID" value="KCV67729.1"/>
    <property type="molecule type" value="Genomic_DNA"/>
</dbReference>
<proteinExistence type="predicted"/>
<dbReference type="GeneID" id="20530562"/>
<dbReference type="RefSeq" id="XP_009497913.1">
    <property type="nucleotide sequence ID" value="XM_009499638.1"/>
</dbReference>
<dbReference type="Gene3D" id="2.10.220.10">
    <property type="entry name" value="Hormone Receptor, Insulin-like Growth Factor Receptor 1, Chain A, domain 2"/>
    <property type="match status" value="4"/>
</dbReference>
<keyword evidence="2" id="KW-0964">Secreted</keyword>
<reference evidence="6" key="1">
    <citation type="submission" date="2013-04" db="EMBL/GenBank/DDBJ databases">
        <title>The Genome Sequence of Fonticula alba ATCC 38817.</title>
        <authorList>
            <consortium name="The Broad Institute Genomics Platform"/>
            <person name="Russ C."/>
            <person name="Cuomo C."/>
            <person name="Burger G."/>
            <person name="Gray M.W."/>
            <person name="Holland P.W.H."/>
            <person name="King N."/>
            <person name="Lang F.B.F."/>
            <person name="Roger A.J."/>
            <person name="Ruiz-Trillo I."/>
            <person name="Brown M."/>
            <person name="Walker B."/>
            <person name="Young S."/>
            <person name="Zeng Q."/>
            <person name="Gargeya S."/>
            <person name="Fitzgerald M."/>
            <person name="Haas B."/>
            <person name="Abouelleil A."/>
            <person name="Allen A.W."/>
            <person name="Alvarado L."/>
            <person name="Arachchi H.M."/>
            <person name="Berlin A.M."/>
            <person name="Chapman S.B."/>
            <person name="Gainer-Dewar J."/>
            <person name="Goldberg J."/>
            <person name="Griggs A."/>
            <person name="Gujja S."/>
            <person name="Hansen M."/>
            <person name="Howarth C."/>
            <person name="Imamovic A."/>
            <person name="Ireland A."/>
            <person name="Larimer J."/>
            <person name="McCowan C."/>
            <person name="Murphy C."/>
            <person name="Pearson M."/>
            <person name="Poon T.W."/>
            <person name="Priest M."/>
            <person name="Roberts A."/>
            <person name="Saif S."/>
            <person name="Shea T."/>
            <person name="Sisk P."/>
            <person name="Sykes S."/>
            <person name="Wortman J."/>
            <person name="Nusbaum C."/>
            <person name="Birren B."/>
        </authorList>
    </citation>
    <scope>NUCLEOTIDE SEQUENCE [LARGE SCALE GENOMIC DNA]</scope>
    <source>
        <strain evidence="6">ATCC 38817</strain>
    </source>
</reference>
<dbReference type="SUPFAM" id="SSF57184">
    <property type="entry name" value="Growth factor receptor domain"/>
    <property type="match status" value="4"/>
</dbReference>
<dbReference type="InterPro" id="IPR009030">
    <property type="entry name" value="Growth_fac_rcpt_cys_sf"/>
</dbReference>
<evidence type="ECO:0000313" key="7">
    <source>
        <dbReference type="Proteomes" id="UP000030693"/>
    </source>
</evidence>
<evidence type="ECO:0000259" key="5">
    <source>
        <dbReference type="Pfam" id="PF15913"/>
    </source>
</evidence>
<dbReference type="Pfam" id="PF15913">
    <property type="entry name" value="Furin-like_2"/>
    <property type="match status" value="1"/>
</dbReference>
<accession>A0A058Z0C8</accession>
<evidence type="ECO:0000256" key="4">
    <source>
        <dbReference type="ARBA" id="ARBA00023180"/>
    </source>
</evidence>
<gene>
    <name evidence="6" type="ORF">H696_05837</name>
</gene>
<dbReference type="PANTHER" id="PTHR15332:SF175">
    <property type="entry name" value="PROPROTEIN CONVERTASE SUBTILISIN_KEXIN TYPE 5-LIKE"/>
    <property type="match status" value="1"/>
</dbReference>
<dbReference type="InterPro" id="IPR006212">
    <property type="entry name" value="Furin_repeat"/>
</dbReference>
<dbReference type="eggNOG" id="KOG3525">
    <property type="taxonomic scope" value="Eukaryota"/>
</dbReference>
<evidence type="ECO:0000313" key="6">
    <source>
        <dbReference type="EMBL" id="KCV67729.1"/>
    </source>
</evidence>
<dbReference type="Proteomes" id="UP000030693">
    <property type="component" value="Unassembled WGS sequence"/>
</dbReference>
<comment type="subcellular location">
    <subcellularLocation>
        <location evidence="1">Secreted</location>
    </subcellularLocation>
</comment>
<keyword evidence="4" id="KW-0325">Glycoprotein</keyword>
<organism evidence="6">
    <name type="scientific">Fonticula alba</name>
    <name type="common">Slime mold</name>
    <dbReference type="NCBI Taxonomy" id="691883"/>
    <lineage>
        <taxon>Eukaryota</taxon>
        <taxon>Rotosphaerida</taxon>
        <taxon>Fonticulaceae</taxon>
        <taxon>Fonticula</taxon>
    </lineage>
</organism>
<evidence type="ECO:0000256" key="3">
    <source>
        <dbReference type="ARBA" id="ARBA00022729"/>
    </source>
</evidence>
<dbReference type="InterPro" id="IPR043601">
    <property type="entry name" value="Rspo_Fu-CRD_dom"/>
</dbReference>
<dbReference type="SMART" id="SM00261">
    <property type="entry name" value="FU"/>
    <property type="match status" value="8"/>
</dbReference>
<evidence type="ECO:0000256" key="1">
    <source>
        <dbReference type="ARBA" id="ARBA00004613"/>
    </source>
</evidence>
<protein>
    <recommendedName>
        <fullName evidence="5">R-spondin Fu-CRD domain-containing protein</fullName>
    </recommendedName>
</protein>
<keyword evidence="3" id="KW-0732">Signal</keyword>
<feature type="domain" description="R-spondin Fu-CRD" evidence="5">
    <location>
        <begin position="275"/>
        <end position="362"/>
    </location>
</feature>